<dbReference type="InterPro" id="IPR029510">
    <property type="entry name" value="Ald_DH_CS_GLU"/>
</dbReference>
<keyword evidence="3 7" id="KW-0560">Oxidoreductase</keyword>
<keyword evidence="4" id="KW-0520">NAD</keyword>
<comment type="similarity">
    <text evidence="7">Belongs to the aldehyde dehydrogenase family.</text>
</comment>
<comment type="caution">
    <text evidence="11">The sequence shown here is derived from an EMBL/GenBank/DDBJ whole genome shotgun (WGS) entry which is preliminary data.</text>
</comment>
<dbReference type="PROSITE" id="PS00070">
    <property type="entry name" value="ALDEHYDE_DEHYDR_CYS"/>
    <property type="match status" value="1"/>
</dbReference>
<keyword evidence="12" id="KW-1185">Reference proteome</keyword>
<organism evidence="11 12">
    <name type="scientific">Rathayibacter rathayi</name>
    <name type="common">Corynebacterium rathayi</name>
    <dbReference type="NCBI Taxonomy" id="33887"/>
    <lineage>
        <taxon>Bacteria</taxon>
        <taxon>Bacillati</taxon>
        <taxon>Actinomycetota</taxon>
        <taxon>Actinomycetes</taxon>
        <taxon>Micrococcales</taxon>
        <taxon>Microbacteriaceae</taxon>
        <taxon>Rathayibacter</taxon>
    </lineage>
</organism>
<dbReference type="Pfam" id="PF00171">
    <property type="entry name" value="Aldedh"/>
    <property type="match status" value="1"/>
</dbReference>
<dbReference type="Pfam" id="PF01619">
    <property type="entry name" value="Pro_dh"/>
    <property type="match status" value="1"/>
</dbReference>
<evidence type="ECO:0000256" key="4">
    <source>
        <dbReference type="ARBA" id="ARBA00023027"/>
    </source>
</evidence>
<sequence>MTDLASPAPAPASPGPGPAPDSVDPRLVDKSVALVRRWLREASAIPTDASGAQLAGVLKDPSGLDFTVGFVDGVVRPEDTRVAAAALTAIAGGVPGFLPAPMRAAVTLGGVLAPLVPDVVVPIARRVLRRMVGHLIIDATDSRLGPAIAAIRGHGVRLNLNLLGEAVLGREEAHRRLEGTHRLLARDDVDYVSIKVSSSTAPHNPWAFNAAVEDIVEELTPLFARAAAASPQKFINLDMEEYKDLDLTIAVFTRILDRPEFTDLEAGIVLQAYLPDALSAMIRLQEWSAARRARGGAAIKVRLVKGANLPMEQVEASVHGWPLATWSSKQDSDTNYKRVLDYALHPERIRAVRVGVAGHNLFDVAYSWLLAGTRGVREGIEYEMLLGMAQGQAEAVRRTVGSLLLYTPVVAPAEFDVAIAYLIRRLEEGASSQNFMSAVFELEADPALFAREEERFRASVAALDGAVPPAHRVADRFAASGRPGLGDYRSTPDTDPSVAANREWAEAILARVPSSRAGVDALEAATIGTLGELEAVLSGARASGWSDVPADERARILHRAGDELEARRAELLEVMAAEGGKTLDQGDPEVSEAVDFAHYYAERALELDAVDGARFHPAALTLVTPPWNFPVAIPAGGVLAALAAGSAVVLKPAGPTARCGAVVAEALWAADVPREALRLLRLPEEELGRDLIASPAVDRVILTGAYETAELFRSFRHDLPLLAETSGKNAIIVTPSADLDLAVRDVVASAFGHAGQKCSAASLVVLVGSVAHSTRFRGQLLDAVSSLTVGYPTDPATRMGPVIEPAEGKLLRGLTTLGAGETWLLRPRKLDESGRLWSPGVREGVRRGSEFHRTEYFGPILGIMTAATLDEAIALVNEVDYGLTSGLHALDPDEIGTWLDGIEAGNLYVNRGITGAIVQRQPFGGWKKSAVGPGTKAGGPDYLLGLGSWSSTAAEATAPVVGPAARLLAAARAELSEEEYAGVERTARSCAAAWSEGAPRDVTGLAAERNVFRHLPYDSAVLVRLADGEALGSLVRVAVAAATARASAVVSSAVVLPPRLAAALTETAGAVVVEDDAAWEARVRAHGAGRVRLLGASAATVTAATDGRPDLAVYAGEATEAGRLELLPFVREQAVSITAHRFGTPDHLTDALL</sequence>
<evidence type="ECO:0000256" key="1">
    <source>
        <dbReference type="ARBA" id="ARBA00004786"/>
    </source>
</evidence>
<accession>A0ABX5A8Z8</accession>
<feature type="domain" description="Proline dehydrogenase" evidence="10">
    <location>
        <begin position="148"/>
        <end position="437"/>
    </location>
</feature>
<dbReference type="SUPFAM" id="SSF51730">
    <property type="entry name" value="FAD-linked oxidoreductase"/>
    <property type="match status" value="1"/>
</dbReference>
<dbReference type="InterPro" id="IPR050485">
    <property type="entry name" value="Proline_metab_enzyme"/>
</dbReference>
<comment type="catalytic activity">
    <reaction evidence="5">
        <text>L-glutamate 5-semialdehyde + NAD(+) + H2O = L-glutamate + NADH + 2 H(+)</text>
        <dbReference type="Rhea" id="RHEA:30235"/>
        <dbReference type="ChEBI" id="CHEBI:15377"/>
        <dbReference type="ChEBI" id="CHEBI:15378"/>
        <dbReference type="ChEBI" id="CHEBI:29985"/>
        <dbReference type="ChEBI" id="CHEBI:57540"/>
        <dbReference type="ChEBI" id="CHEBI:57945"/>
        <dbReference type="ChEBI" id="CHEBI:58066"/>
        <dbReference type="EC" id="1.2.1.88"/>
    </reaction>
</comment>
<dbReference type="InterPro" id="IPR016161">
    <property type="entry name" value="Ald_DH/histidinol_DH"/>
</dbReference>
<evidence type="ECO:0000256" key="2">
    <source>
        <dbReference type="ARBA" id="ARBA00012884"/>
    </source>
</evidence>
<evidence type="ECO:0000259" key="10">
    <source>
        <dbReference type="Pfam" id="PF01619"/>
    </source>
</evidence>
<evidence type="ECO:0000256" key="6">
    <source>
        <dbReference type="PROSITE-ProRule" id="PRU10007"/>
    </source>
</evidence>
<dbReference type="Proteomes" id="UP000239698">
    <property type="component" value="Unassembled WGS sequence"/>
</dbReference>
<dbReference type="InterPro" id="IPR015590">
    <property type="entry name" value="Aldehyde_DH_dom"/>
</dbReference>
<dbReference type="Gene3D" id="3.40.605.10">
    <property type="entry name" value="Aldehyde Dehydrogenase, Chain A, domain 1"/>
    <property type="match status" value="1"/>
</dbReference>
<dbReference type="SUPFAM" id="SSF53720">
    <property type="entry name" value="ALDH-like"/>
    <property type="match status" value="1"/>
</dbReference>
<evidence type="ECO:0000256" key="7">
    <source>
        <dbReference type="RuleBase" id="RU003345"/>
    </source>
</evidence>
<dbReference type="Gene3D" id="3.40.309.10">
    <property type="entry name" value="Aldehyde Dehydrogenase, Chain A, domain 2"/>
    <property type="match status" value="1"/>
</dbReference>
<feature type="region of interest" description="Disordered" evidence="8">
    <location>
        <begin position="1"/>
        <end position="25"/>
    </location>
</feature>
<name>A0ABX5A8Z8_RATRA</name>
<dbReference type="InterPro" id="IPR002872">
    <property type="entry name" value="Proline_DH_dom"/>
</dbReference>
<evidence type="ECO:0000313" key="11">
    <source>
        <dbReference type="EMBL" id="PPH74488.1"/>
    </source>
</evidence>
<comment type="pathway">
    <text evidence="1">Amino-acid degradation; L-proline degradation into L-glutamate; L-glutamate from L-proline: step 2/2.</text>
</comment>
<feature type="compositionally biased region" description="Pro residues" evidence="8">
    <location>
        <begin position="8"/>
        <end position="19"/>
    </location>
</feature>
<feature type="domain" description="Aldehyde dehydrogenase" evidence="9">
    <location>
        <begin position="542"/>
        <end position="941"/>
    </location>
</feature>
<dbReference type="EC" id="1.2.1.88" evidence="2"/>
<dbReference type="InterPro" id="IPR016162">
    <property type="entry name" value="Ald_DH_N"/>
</dbReference>
<dbReference type="RefSeq" id="WP_104275122.1">
    <property type="nucleotide sequence ID" value="NZ_PSVT01000036.1"/>
</dbReference>
<reference evidence="11 12" key="1">
    <citation type="submission" date="2018-02" db="EMBL/GenBank/DDBJ databases">
        <title>Bacteriophage NCPPB3778 and a type I-E CRISPR drive the evolution of the US Biological Select Agent, Rathayibacter toxicus.</title>
        <authorList>
            <person name="Davis E.W.II."/>
            <person name="Tabima J.F."/>
            <person name="Weisberg A.J."/>
            <person name="Lopes L.D."/>
            <person name="Wiseman M.S."/>
            <person name="Wiseman M.S."/>
            <person name="Pupko T."/>
            <person name="Belcher M.S."/>
            <person name="Sechler A.J."/>
            <person name="Tancos M.A."/>
            <person name="Schroeder B.K."/>
            <person name="Murray T.D."/>
            <person name="Luster D.G."/>
            <person name="Schneider W.L."/>
            <person name="Rogers E."/>
            <person name="Andreote F.D."/>
            <person name="Grunwald N.J."/>
            <person name="Putnam M.L."/>
            <person name="Chang J.H."/>
        </authorList>
    </citation>
    <scope>NUCLEOTIDE SEQUENCE [LARGE SCALE GENOMIC DNA]</scope>
    <source>
        <strain evidence="11 12">AY1D6</strain>
    </source>
</reference>
<dbReference type="InterPro" id="IPR029041">
    <property type="entry name" value="FAD-linked_oxidoreductase-like"/>
</dbReference>
<feature type="active site" evidence="6">
    <location>
        <position position="724"/>
    </location>
</feature>
<dbReference type="PANTHER" id="PTHR42862">
    <property type="entry name" value="DELTA-1-PYRROLINE-5-CARBOXYLATE DEHYDROGENASE 1, ISOFORM A-RELATED"/>
    <property type="match status" value="1"/>
</dbReference>
<gene>
    <name evidence="11" type="ORF">C5C40_13020</name>
</gene>
<dbReference type="InterPro" id="IPR016160">
    <property type="entry name" value="Ald_DH_CS_CYS"/>
</dbReference>
<evidence type="ECO:0000259" key="9">
    <source>
        <dbReference type="Pfam" id="PF00171"/>
    </source>
</evidence>
<dbReference type="PIRSF" id="PIRSF000197">
    <property type="entry name" value="Bifunct_PutA"/>
    <property type="match status" value="1"/>
</dbReference>
<evidence type="ECO:0000256" key="8">
    <source>
        <dbReference type="SAM" id="MobiDB-lite"/>
    </source>
</evidence>
<dbReference type="InterPro" id="IPR025703">
    <property type="entry name" value="Bifunct_PutA"/>
</dbReference>
<dbReference type="InterPro" id="IPR016163">
    <property type="entry name" value="Ald_DH_C"/>
</dbReference>
<evidence type="ECO:0000256" key="3">
    <source>
        <dbReference type="ARBA" id="ARBA00023002"/>
    </source>
</evidence>
<dbReference type="PROSITE" id="PS00687">
    <property type="entry name" value="ALDEHYDE_DEHYDR_GLU"/>
    <property type="match status" value="1"/>
</dbReference>
<evidence type="ECO:0000256" key="5">
    <source>
        <dbReference type="ARBA" id="ARBA00048142"/>
    </source>
</evidence>
<dbReference type="EMBL" id="PSVT01000036">
    <property type="protein sequence ID" value="PPH74488.1"/>
    <property type="molecule type" value="Genomic_DNA"/>
</dbReference>
<proteinExistence type="inferred from homology"/>
<evidence type="ECO:0000313" key="12">
    <source>
        <dbReference type="Proteomes" id="UP000239698"/>
    </source>
</evidence>
<dbReference type="Gene3D" id="3.20.20.220">
    <property type="match status" value="1"/>
</dbReference>
<dbReference type="PANTHER" id="PTHR42862:SF1">
    <property type="entry name" value="DELTA-1-PYRROLINE-5-CARBOXYLATE DEHYDROGENASE 2, ISOFORM A-RELATED"/>
    <property type="match status" value="1"/>
</dbReference>
<protein>
    <recommendedName>
        <fullName evidence="2">L-glutamate gamma-semialdehyde dehydrogenase</fullName>
        <ecNumber evidence="2">1.2.1.88</ecNumber>
    </recommendedName>
</protein>